<evidence type="ECO:0008006" key="2">
    <source>
        <dbReference type="Google" id="ProtNLM"/>
    </source>
</evidence>
<protein>
    <recommendedName>
        <fullName evidence="2">Ankyrin repeat protein</fullName>
    </recommendedName>
</protein>
<name>A0A6C0E8A1_9ZZZZ</name>
<evidence type="ECO:0000313" key="1">
    <source>
        <dbReference type="EMBL" id="QHT24633.1"/>
    </source>
</evidence>
<dbReference type="SUPFAM" id="SSF140860">
    <property type="entry name" value="Pseudo ankyrin repeat-like"/>
    <property type="match status" value="1"/>
</dbReference>
<accession>A0A6C0E8A1</accession>
<reference evidence="1" key="1">
    <citation type="journal article" date="2020" name="Nature">
        <title>Giant virus diversity and host interactions through global metagenomics.</title>
        <authorList>
            <person name="Schulz F."/>
            <person name="Roux S."/>
            <person name="Paez-Espino D."/>
            <person name="Jungbluth S."/>
            <person name="Walsh D.A."/>
            <person name="Denef V.J."/>
            <person name="McMahon K.D."/>
            <person name="Konstantinidis K.T."/>
            <person name="Eloe-Fadrosh E.A."/>
            <person name="Kyrpides N.C."/>
            <person name="Woyke T."/>
        </authorList>
    </citation>
    <scope>NUCLEOTIDE SEQUENCE</scope>
    <source>
        <strain evidence="1">GVMAG-M-3300023179-150</strain>
    </source>
</reference>
<sequence length="212" mass="24276">MDNEKMLEKKLLFKITNQEENHNGFQYTTGINILDKPFEFAGSCVKGGLYFTDKENLHWFYMYGIWVRVVKIPDGANVVEDPDKSIGRKWRADQIELCERYPLYDVNTIIQLKLTITEQYIINACSLGKIDVLDYLQSSGLFYHDYGTILQRPKCSDKDCLYAAADNGHLDLLIWWNNSGLPLTTSKNAHFSYSDNVIGMASKAGNVKILQL</sequence>
<dbReference type="EMBL" id="MN739747">
    <property type="protein sequence ID" value="QHT24633.1"/>
    <property type="molecule type" value="Genomic_DNA"/>
</dbReference>
<proteinExistence type="predicted"/>
<dbReference type="AlphaFoldDB" id="A0A6C0E8A1"/>
<organism evidence="1">
    <name type="scientific">viral metagenome</name>
    <dbReference type="NCBI Taxonomy" id="1070528"/>
    <lineage>
        <taxon>unclassified sequences</taxon>
        <taxon>metagenomes</taxon>
        <taxon>organismal metagenomes</taxon>
    </lineage>
</organism>